<dbReference type="RefSeq" id="WP_136382953.1">
    <property type="nucleotide sequence ID" value="NZ_SSOD01000001.1"/>
</dbReference>
<feature type="chain" id="PRO_5021023843" evidence="1">
    <location>
        <begin position="23"/>
        <end position="209"/>
    </location>
</feature>
<keyword evidence="1" id="KW-0732">Signal</keyword>
<organism evidence="2 3">
    <name type="scientific">Pseudothauera rhizosphaerae</name>
    <dbReference type="NCBI Taxonomy" id="2565932"/>
    <lineage>
        <taxon>Bacteria</taxon>
        <taxon>Pseudomonadati</taxon>
        <taxon>Pseudomonadota</taxon>
        <taxon>Betaproteobacteria</taxon>
        <taxon>Rhodocyclales</taxon>
        <taxon>Zoogloeaceae</taxon>
        <taxon>Pseudothauera</taxon>
    </lineage>
</organism>
<accession>A0A4S4B2C5</accession>
<evidence type="ECO:0000313" key="3">
    <source>
        <dbReference type="Proteomes" id="UP000307956"/>
    </source>
</evidence>
<protein>
    <submittedName>
        <fullName evidence="2">Uncharacterized protein</fullName>
    </submittedName>
</protein>
<dbReference type="AlphaFoldDB" id="A0A4S4B2C5"/>
<dbReference type="Proteomes" id="UP000307956">
    <property type="component" value="Unassembled WGS sequence"/>
</dbReference>
<feature type="signal peptide" evidence="1">
    <location>
        <begin position="1"/>
        <end position="22"/>
    </location>
</feature>
<dbReference type="OrthoDB" id="5297096at2"/>
<comment type="caution">
    <text evidence="2">The sequence shown here is derived from an EMBL/GenBank/DDBJ whole genome shotgun (WGS) entry which is preliminary data.</text>
</comment>
<reference evidence="2 3" key="1">
    <citation type="submission" date="2019-04" db="EMBL/GenBank/DDBJ databases">
        <title>Azoarcus rhizosphaerae sp. nov. isolated from rhizosphere of Ficus religiosa.</title>
        <authorList>
            <person name="Lin S.-Y."/>
            <person name="Hameed A."/>
            <person name="Hsu Y.-H."/>
            <person name="Young C.-C."/>
        </authorList>
    </citation>
    <scope>NUCLEOTIDE SEQUENCE [LARGE SCALE GENOMIC DNA]</scope>
    <source>
        <strain evidence="2 3">CC-YHH848</strain>
    </source>
</reference>
<evidence type="ECO:0000313" key="2">
    <source>
        <dbReference type="EMBL" id="THF65061.1"/>
    </source>
</evidence>
<proteinExistence type="predicted"/>
<keyword evidence="3" id="KW-1185">Reference proteome</keyword>
<gene>
    <name evidence="2" type="ORF">E6O51_00185</name>
</gene>
<sequence length="209" mass="22501">MSVRFASLLFVLFAAFVPQAFAQEVISFHGCTDAKGQPVVSVADPAAPLVAGSGEDAGRPAIRYNPTLLPELPQAVRLFFFAHECARHNLGLPLTRTLSAEEAQRADCWGLDSLTRSGLLRGEAAVAALQADLRFTPEQWAVLPGPQRAFDLPACRARTGNRLRLDVAPTAEQDNWNTCVRVCGETLRACRGAACNKDYDSCVARCGGN</sequence>
<name>A0A4S4B2C5_9RHOO</name>
<dbReference type="EMBL" id="SSOD01000001">
    <property type="protein sequence ID" value="THF65061.1"/>
    <property type="molecule type" value="Genomic_DNA"/>
</dbReference>
<evidence type="ECO:0000256" key="1">
    <source>
        <dbReference type="SAM" id="SignalP"/>
    </source>
</evidence>